<dbReference type="PANTHER" id="PTHR23501">
    <property type="entry name" value="MAJOR FACILITATOR SUPERFAMILY"/>
    <property type="match status" value="1"/>
</dbReference>
<evidence type="ECO:0000256" key="1">
    <source>
        <dbReference type="ARBA" id="ARBA00004141"/>
    </source>
</evidence>
<feature type="transmembrane region" description="Helical" evidence="6">
    <location>
        <begin position="372"/>
        <end position="391"/>
    </location>
</feature>
<comment type="caution">
    <text evidence="8">The sequence shown here is derived from an EMBL/GenBank/DDBJ whole genome shotgun (WGS) entry which is preliminary data.</text>
</comment>
<gene>
    <name evidence="8" type="ORF">C1H76_2263</name>
</gene>
<feature type="transmembrane region" description="Helical" evidence="6">
    <location>
        <begin position="510"/>
        <end position="528"/>
    </location>
</feature>
<feature type="region of interest" description="Disordered" evidence="5">
    <location>
        <begin position="1"/>
        <end position="20"/>
    </location>
</feature>
<evidence type="ECO:0000256" key="5">
    <source>
        <dbReference type="SAM" id="MobiDB-lite"/>
    </source>
</evidence>
<feature type="transmembrane region" description="Helical" evidence="6">
    <location>
        <begin position="397"/>
        <end position="418"/>
    </location>
</feature>
<dbReference type="EMBL" id="PTQR01000028">
    <property type="protein sequence ID" value="TKX25613.1"/>
    <property type="molecule type" value="Genomic_DNA"/>
</dbReference>
<evidence type="ECO:0000256" key="3">
    <source>
        <dbReference type="ARBA" id="ARBA00022989"/>
    </source>
</evidence>
<feature type="transmembrane region" description="Helical" evidence="6">
    <location>
        <begin position="107"/>
        <end position="127"/>
    </location>
</feature>
<proteinExistence type="predicted"/>
<keyword evidence="3 6" id="KW-1133">Transmembrane helix</keyword>
<keyword evidence="2 6" id="KW-0812">Transmembrane</keyword>
<dbReference type="PANTHER" id="PTHR23501:SF6">
    <property type="entry name" value="MULTIDRUG TRANSPORTER, PUTATIVE (AFU_ORTHOLOGUE AFUA_3G14560)-RELATED"/>
    <property type="match status" value="1"/>
</dbReference>
<organism evidence="8 9">
    <name type="scientific">Elsinoe australis</name>
    <dbReference type="NCBI Taxonomy" id="40998"/>
    <lineage>
        <taxon>Eukaryota</taxon>
        <taxon>Fungi</taxon>
        <taxon>Dikarya</taxon>
        <taxon>Ascomycota</taxon>
        <taxon>Pezizomycotina</taxon>
        <taxon>Dothideomycetes</taxon>
        <taxon>Dothideomycetidae</taxon>
        <taxon>Myriangiales</taxon>
        <taxon>Elsinoaceae</taxon>
        <taxon>Elsinoe</taxon>
    </lineage>
</organism>
<feature type="transmembrane region" description="Helical" evidence="6">
    <location>
        <begin position="430"/>
        <end position="456"/>
    </location>
</feature>
<comment type="subcellular location">
    <subcellularLocation>
        <location evidence="1">Membrane</location>
        <topology evidence="1">Multi-pass membrane protein</topology>
    </subcellularLocation>
</comment>
<dbReference type="GO" id="GO:0015174">
    <property type="term" value="F:basic amino acid transmembrane transporter activity"/>
    <property type="evidence" value="ECO:0007669"/>
    <property type="project" value="TreeGrafter"/>
</dbReference>
<evidence type="ECO:0000313" key="9">
    <source>
        <dbReference type="Proteomes" id="UP000308133"/>
    </source>
</evidence>
<evidence type="ECO:0000256" key="6">
    <source>
        <dbReference type="SAM" id="Phobius"/>
    </source>
</evidence>
<dbReference type="Pfam" id="PF07690">
    <property type="entry name" value="MFS_1"/>
    <property type="match status" value="1"/>
</dbReference>
<dbReference type="InterPro" id="IPR011701">
    <property type="entry name" value="MFS"/>
</dbReference>
<feature type="transmembrane region" description="Helical" evidence="6">
    <location>
        <begin position="133"/>
        <end position="155"/>
    </location>
</feature>
<feature type="transmembrane region" description="Helical" evidence="6">
    <location>
        <begin position="299"/>
        <end position="319"/>
    </location>
</feature>
<feature type="transmembrane region" description="Helical" evidence="6">
    <location>
        <begin position="241"/>
        <end position="260"/>
    </location>
</feature>
<dbReference type="SUPFAM" id="SSF103473">
    <property type="entry name" value="MFS general substrate transporter"/>
    <property type="match status" value="1"/>
</dbReference>
<evidence type="ECO:0000256" key="2">
    <source>
        <dbReference type="ARBA" id="ARBA00022692"/>
    </source>
</evidence>
<evidence type="ECO:0000313" key="8">
    <source>
        <dbReference type="EMBL" id="TKX25613.1"/>
    </source>
</evidence>
<feature type="transmembrane region" description="Helical" evidence="6">
    <location>
        <begin position="40"/>
        <end position="58"/>
    </location>
</feature>
<feature type="transmembrane region" description="Helical" evidence="6">
    <location>
        <begin position="167"/>
        <end position="191"/>
    </location>
</feature>
<keyword evidence="4 6" id="KW-0472">Membrane</keyword>
<feature type="transmembrane region" description="Helical" evidence="6">
    <location>
        <begin position="339"/>
        <end position="360"/>
    </location>
</feature>
<dbReference type="GO" id="GO:0000329">
    <property type="term" value="C:fungal-type vacuole membrane"/>
    <property type="evidence" value="ECO:0007669"/>
    <property type="project" value="TreeGrafter"/>
</dbReference>
<name>A0A4U7B2X7_9PEZI</name>
<dbReference type="PROSITE" id="PS50850">
    <property type="entry name" value="MFS"/>
    <property type="match status" value="1"/>
</dbReference>
<dbReference type="Gene3D" id="1.20.1250.20">
    <property type="entry name" value="MFS general substrate transporter like domains"/>
    <property type="match status" value="1"/>
</dbReference>
<evidence type="ECO:0000256" key="4">
    <source>
        <dbReference type="ARBA" id="ARBA00023136"/>
    </source>
</evidence>
<protein>
    <submittedName>
        <fullName evidence="8">MFS transporter-like protein 33</fullName>
    </submittedName>
</protein>
<dbReference type="Gene3D" id="1.20.1720.10">
    <property type="entry name" value="Multidrug resistance protein D"/>
    <property type="match status" value="1"/>
</dbReference>
<dbReference type="Proteomes" id="UP000308133">
    <property type="component" value="Unassembled WGS sequence"/>
</dbReference>
<reference evidence="8 9" key="1">
    <citation type="submission" date="2018-02" db="EMBL/GenBank/DDBJ databases">
        <title>Draft genome sequences of Elsinoe sp., causing black scab on jojoba.</title>
        <authorList>
            <person name="Stodart B."/>
            <person name="Jeffress S."/>
            <person name="Ash G."/>
            <person name="Arun Chinnappa K."/>
        </authorList>
    </citation>
    <scope>NUCLEOTIDE SEQUENCE [LARGE SCALE GENOMIC DNA]</scope>
    <source>
        <strain evidence="8 9">Hillstone_2</strain>
    </source>
</reference>
<dbReference type="AlphaFoldDB" id="A0A4U7B2X7"/>
<evidence type="ECO:0000259" key="7">
    <source>
        <dbReference type="PROSITE" id="PS50850"/>
    </source>
</evidence>
<feature type="transmembrane region" description="Helical" evidence="6">
    <location>
        <begin position="266"/>
        <end position="287"/>
    </location>
</feature>
<feature type="domain" description="Major facilitator superfamily (MFS) profile" evidence="7">
    <location>
        <begin position="43"/>
        <end position="538"/>
    </location>
</feature>
<dbReference type="InterPro" id="IPR020846">
    <property type="entry name" value="MFS_dom"/>
</dbReference>
<feature type="transmembrane region" description="Helical" evidence="6">
    <location>
        <begin position="197"/>
        <end position="220"/>
    </location>
</feature>
<dbReference type="InterPro" id="IPR036259">
    <property type="entry name" value="MFS_trans_sf"/>
</dbReference>
<feature type="transmembrane region" description="Helical" evidence="6">
    <location>
        <begin position="78"/>
        <end position="95"/>
    </location>
</feature>
<sequence>MSGTNDNVSERSPLLRRSSEAPVFDDEEEVKTKHVSVPRAVSCILALGVLIMLQATNISLMTVAQSAIASDLDAFEEASWFTSAYLIAMSSAAPINGKLAQILSPRISIFISTIILSIGTLATAFVADFKGFIVGRAVTGVGGAGIFTVAIIIVLDMATAQQRGLLIGVMNMLMTIGVSAGATVAGALLPVTGWRPLFWMQSPIAIAGGIFLLFCIPKGFSTKSKVENDDSMLKRLAGQDYLGATTLTLGIVLMLLAVSSPTSIPVAPIIASLIILVIFVLIEVYVAREPIIPISLLRSRGLFFTCMATVGYMMSRWTILFYTPTYAIAVRGWTPAIGGAILIPTNAGFAIGGLLVGWLHIRRNGSFYFPSLLTYILFPITFLALSLTSSATSSPALYVFLVFCNGFITGASLNYTFAHLLHLTPKSTHFMATSLVATFRGFAGSFASAAGGGYFVRVLREALTDQFAEHGVQPREGLIRRLLGSPALVRDLTGVEKDIAVEGYTVALKALWLGAAVLAAIIILLQAGTGWTAPVEAKEEEAAATEQRQEPS</sequence>
<accession>A0A4U7B2X7</accession>